<dbReference type="AlphaFoldDB" id="A0A5M6J2E8"/>
<evidence type="ECO:0000313" key="1">
    <source>
        <dbReference type="EMBL" id="KAA5614701.1"/>
    </source>
</evidence>
<dbReference type="EMBL" id="VWPK01000001">
    <property type="protein sequence ID" value="KAA5614701.1"/>
    <property type="molecule type" value="Genomic_DNA"/>
</dbReference>
<dbReference type="RefSeq" id="WP_150038496.1">
    <property type="nucleotide sequence ID" value="NZ_OW485601.1"/>
</dbReference>
<keyword evidence="2" id="KW-1185">Reference proteome</keyword>
<protein>
    <submittedName>
        <fullName evidence="1">AAA family ATPase</fullName>
    </submittedName>
</protein>
<organism evidence="1 2">
    <name type="scientific">Rhodovastum atsumiense</name>
    <dbReference type="NCBI Taxonomy" id="504468"/>
    <lineage>
        <taxon>Bacteria</taxon>
        <taxon>Pseudomonadati</taxon>
        <taxon>Pseudomonadota</taxon>
        <taxon>Alphaproteobacteria</taxon>
        <taxon>Acetobacterales</taxon>
        <taxon>Acetobacteraceae</taxon>
        <taxon>Rhodovastum</taxon>
    </lineage>
</organism>
<dbReference type="Gene3D" id="3.40.50.300">
    <property type="entry name" value="P-loop containing nucleotide triphosphate hydrolases"/>
    <property type="match status" value="1"/>
</dbReference>
<accession>A0A5M6J2E8</accession>
<dbReference type="InterPro" id="IPR027417">
    <property type="entry name" value="P-loop_NTPase"/>
</dbReference>
<dbReference type="InterPro" id="IPR050678">
    <property type="entry name" value="DNA_Partitioning_ATPase"/>
</dbReference>
<evidence type="ECO:0000313" key="2">
    <source>
        <dbReference type="Proteomes" id="UP000325255"/>
    </source>
</evidence>
<reference evidence="1 2" key="1">
    <citation type="submission" date="2019-09" db="EMBL/GenBank/DDBJ databases">
        <title>Genome sequence of Rhodovastum atsumiense, a diverse member of the Acetobacteraceae family of non-sulfur purple photosynthetic bacteria.</title>
        <authorList>
            <person name="Meyer T."/>
            <person name="Kyndt J."/>
        </authorList>
    </citation>
    <scope>NUCLEOTIDE SEQUENCE [LARGE SCALE GENOMIC DNA]</scope>
    <source>
        <strain evidence="1 2">DSM 21279</strain>
    </source>
</reference>
<comment type="caution">
    <text evidence="1">The sequence shown here is derived from an EMBL/GenBank/DDBJ whole genome shotgun (WGS) entry which is preliminary data.</text>
</comment>
<dbReference type="CDD" id="cd02042">
    <property type="entry name" value="ParAB_family"/>
    <property type="match status" value="1"/>
</dbReference>
<name>A0A5M6J2E8_9PROT</name>
<dbReference type="PANTHER" id="PTHR13696">
    <property type="entry name" value="P-LOOP CONTAINING NUCLEOSIDE TRIPHOSPHATE HYDROLASE"/>
    <property type="match status" value="1"/>
</dbReference>
<dbReference type="OrthoDB" id="5288747at2"/>
<dbReference type="InterPro" id="IPR017746">
    <property type="entry name" value="Cellulose_synthase_operon_BcsQ"/>
</dbReference>
<dbReference type="SUPFAM" id="SSF52540">
    <property type="entry name" value="P-loop containing nucleoside triphosphate hydrolases"/>
    <property type="match status" value="1"/>
</dbReference>
<dbReference type="PANTHER" id="PTHR13696:SF52">
    <property type="entry name" value="PARA FAMILY PROTEIN CT_582"/>
    <property type="match status" value="1"/>
</dbReference>
<dbReference type="Proteomes" id="UP000325255">
    <property type="component" value="Unassembled WGS sequence"/>
</dbReference>
<sequence>MPLICFASPKGGVGKTTLAANVACELVRTGREVVAIDIDPQNALRLTFGVPLDDAMAFTSRLAARPDWRRCARMTAPGVCLLAHGPCSHGAALALAAAIAADPGLLVDPLREMLVAHPQLHVVVDTMSGPTPQLGAVTKLADLTVAVLLADAASAALIPAIERGDLLGGQAPERVVFALNQFDPRPRLAPAIAEVMSRQLGDRLLGCVYRDENVGEAIAAQLPVAEYAPGAKAAQDLAQLAAAIAGRLSVPATTPGQGAEAASLGGVPA</sequence>
<gene>
    <name evidence="1" type="ORF">F1189_00810</name>
</gene>
<proteinExistence type="predicted"/>
<dbReference type="Pfam" id="PF06564">
    <property type="entry name" value="CBP_BcsQ"/>
    <property type="match status" value="1"/>
</dbReference>